<name>A0AAN9KHB7_CLITE</name>
<keyword evidence="1" id="KW-0812">Transmembrane</keyword>
<gene>
    <name evidence="2" type="ORF">RJT34_01015</name>
</gene>
<accession>A0AAN9KHB7</accession>
<sequence length="117" mass="14242">MGIQIYSFIKFGLFFHGQREQFSFFLFYFILTTSNGIFVVSYTLQKERKLSRRLNWRTIDDNLEHFVSRVYAWYIWLQCNCFCFVQYYTYPIFQLCGCTLLRPAYMGRSSLLHKFLV</sequence>
<keyword evidence="3" id="KW-1185">Reference proteome</keyword>
<feature type="transmembrane region" description="Helical" evidence="1">
    <location>
        <begin position="22"/>
        <end position="44"/>
    </location>
</feature>
<dbReference type="Proteomes" id="UP001359559">
    <property type="component" value="Unassembled WGS sequence"/>
</dbReference>
<reference evidence="2 3" key="1">
    <citation type="submission" date="2024-01" db="EMBL/GenBank/DDBJ databases">
        <title>The genomes of 5 underutilized Papilionoideae crops provide insights into root nodulation and disease resistance.</title>
        <authorList>
            <person name="Yuan L."/>
        </authorList>
    </citation>
    <scope>NUCLEOTIDE SEQUENCE [LARGE SCALE GENOMIC DNA]</scope>
    <source>
        <strain evidence="2">LY-2023</strain>
        <tissue evidence="2">Leaf</tissue>
    </source>
</reference>
<dbReference type="AlphaFoldDB" id="A0AAN9KHB7"/>
<organism evidence="2 3">
    <name type="scientific">Clitoria ternatea</name>
    <name type="common">Butterfly pea</name>
    <dbReference type="NCBI Taxonomy" id="43366"/>
    <lineage>
        <taxon>Eukaryota</taxon>
        <taxon>Viridiplantae</taxon>
        <taxon>Streptophyta</taxon>
        <taxon>Embryophyta</taxon>
        <taxon>Tracheophyta</taxon>
        <taxon>Spermatophyta</taxon>
        <taxon>Magnoliopsida</taxon>
        <taxon>eudicotyledons</taxon>
        <taxon>Gunneridae</taxon>
        <taxon>Pentapetalae</taxon>
        <taxon>rosids</taxon>
        <taxon>fabids</taxon>
        <taxon>Fabales</taxon>
        <taxon>Fabaceae</taxon>
        <taxon>Papilionoideae</taxon>
        <taxon>50 kb inversion clade</taxon>
        <taxon>NPAAA clade</taxon>
        <taxon>indigoferoid/millettioid clade</taxon>
        <taxon>Phaseoleae</taxon>
        <taxon>Clitoria</taxon>
    </lineage>
</organism>
<evidence type="ECO:0000256" key="1">
    <source>
        <dbReference type="SAM" id="Phobius"/>
    </source>
</evidence>
<evidence type="ECO:0000313" key="3">
    <source>
        <dbReference type="Proteomes" id="UP001359559"/>
    </source>
</evidence>
<keyword evidence="1" id="KW-0472">Membrane</keyword>
<evidence type="ECO:0000313" key="2">
    <source>
        <dbReference type="EMBL" id="KAK7317084.1"/>
    </source>
</evidence>
<protein>
    <submittedName>
        <fullName evidence="2">Uncharacterized protein</fullName>
    </submittedName>
</protein>
<proteinExistence type="predicted"/>
<dbReference type="EMBL" id="JAYKXN010000001">
    <property type="protein sequence ID" value="KAK7317084.1"/>
    <property type="molecule type" value="Genomic_DNA"/>
</dbReference>
<comment type="caution">
    <text evidence="2">The sequence shown here is derived from an EMBL/GenBank/DDBJ whole genome shotgun (WGS) entry which is preliminary data.</text>
</comment>
<keyword evidence="1" id="KW-1133">Transmembrane helix</keyword>